<accession>A0A7T1TCE5</accession>
<dbReference type="KEGG" id="sbat:G4Z16_00910"/>
<reference evidence="3" key="1">
    <citation type="submission" date="2020-02" db="EMBL/GenBank/DDBJ databases">
        <title>Streptomyces sp. ASO4wet.</title>
        <authorList>
            <person name="Risdian C."/>
            <person name="Landwehr W."/>
            <person name="Schupp P."/>
            <person name="Wink J."/>
        </authorList>
    </citation>
    <scope>NUCLEOTIDE SEQUENCE [LARGE SCALE GENOMIC DNA]</scope>
    <source>
        <strain evidence="3">ASO4wet</strain>
    </source>
</reference>
<organism evidence="2 3">
    <name type="scientific">Streptomyces bathyalis</name>
    <dbReference type="NCBI Taxonomy" id="2710756"/>
    <lineage>
        <taxon>Bacteria</taxon>
        <taxon>Bacillati</taxon>
        <taxon>Actinomycetota</taxon>
        <taxon>Actinomycetes</taxon>
        <taxon>Kitasatosporales</taxon>
        <taxon>Streptomycetaceae</taxon>
        <taxon>Streptomyces</taxon>
    </lineage>
</organism>
<dbReference type="AlphaFoldDB" id="A0A7T1TCE5"/>
<proteinExistence type="predicted"/>
<dbReference type="RefSeq" id="WP_197354075.1">
    <property type="nucleotide sequence ID" value="NZ_CP048882.1"/>
</dbReference>
<evidence type="ECO:0000313" key="2">
    <source>
        <dbReference type="EMBL" id="QPP10310.1"/>
    </source>
</evidence>
<keyword evidence="3" id="KW-1185">Reference proteome</keyword>
<sequence>MDHTCGHTVEHDLSARPADKRAAFARWLAARECTDCWKTTRETEGPSTQEWLKARRAEEQAEARAWATRYDMPPLDGPPKTLDWGERSRHQLMAAAYTALVIEGPWSETDWAPVEEKARTITRAGWWIDQRDADGTDLPELLEAATENDLGTENPFR</sequence>
<gene>
    <name evidence="2" type="ORF">G4Z16_00910</name>
</gene>
<protein>
    <submittedName>
        <fullName evidence="2">Uncharacterized protein</fullName>
    </submittedName>
</protein>
<evidence type="ECO:0000256" key="1">
    <source>
        <dbReference type="SAM" id="MobiDB-lite"/>
    </source>
</evidence>
<dbReference type="Proteomes" id="UP000595046">
    <property type="component" value="Chromosome"/>
</dbReference>
<dbReference type="EMBL" id="CP048882">
    <property type="protein sequence ID" value="QPP10310.1"/>
    <property type="molecule type" value="Genomic_DNA"/>
</dbReference>
<name>A0A7T1TCE5_9ACTN</name>
<evidence type="ECO:0000313" key="3">
    <source>
        <dbReference type="Proteomes" id="UP000595046"/>
    </source>
</evidence>
<feature type="region of interest" description="Disordered" evidence="1">
    <location>
        <begin position="138"/>
        <end position="157"/>
    </location>
</feature>